<dbReference type="RefSeq" id="WP_076528143.1">
    <property type="nucleotide sequence ID" value="NZ_BMEH01000001.1"/>
</dbReference>
<accession>A0A1N7KEG5</accession>
<dbReference type="SUPFAM" id="SSF51445">
    <property type="entry name" value="(Trans)glycosidases"/>
    <property type="match status" value="1"/>
</dbReference>
<dbReference type="PANTHER" id="PTHR34135:SF2">
    <property type="entry name" value="LYSOZYME"/>
    <property type="match status" value="1"/>
</dbReference>
<evidence type="ECO:0000313" key="5">
    <source>
        <dbReference type="Proteomes" id="UP000186141"/>
    </source>
</evidence>
<dbReference type="Pfam" id="PF01183">
    <property type="entry name" value="Glyco_hydro_25"/>
    <property type="match status" value="1"/>
</dbReference>
<dbReference type="Proteomes" id="UP000186141">
    <property type="component" value="Unassembled WGS sequence"/>
</dbReference>
<dbReference type="OrthoDB" id="9798192at2"/>
<dbReference type="CDD" id="cd06413">
    <property type="entry name" value="GH25_muramidase_1"/>
    <property type="match status" value="1"/>
</dbReference>
<dbReference type="PROSITE" id="PS51904">
    <property type="entry name" value="GLYCOSYL_HYDROL_F25_2"/>
    <property type="match status" value="1"/>
</dbReference>
<dbReference type="InterPro" id="IPR002053">
    <property type="entry name" value="Glyco_hydro_25"/>
</dbReference>
<organism evidence="4 5">
    <name type="scientific">Gemmobacter megaterium</name>
    <dbReference type="NCBI Taxonomy" id="1086013"/>
    <lineage>
        <taxon>Bacteria</taxon>
        <taxon>Pseudomonadati</taxon>
        <taxon>Pseudomonadota</taxon>
        <taxon>Alphaproteobacteria</taxon>
        <taxon>Rhodobacterales</taxon>
        <taxon>Paracoccaceae</taxon>
        <taxon>Gemmobacter</taxon>
    </lineage>
</organism>
<evidence type="ECO:0000256" key="2">
    <source>
        <dbReference type="ARBA" id="ARBA00022801"/>
    </source>
</evidence>
<comment type="similarity">
    <text evidence="1">Belongs to the glycosyl hydrolase 25 family.</text>
</comment>
<keyword evidence="5" id="KW-1185">Reference proteome</keyword>
<gene>
    <name evidence="4" type="ORF">SAMN05421774_101377</name>
</gene>
<proteinExistence type="inferred from homology"/>
<evidence type="ECO:0000313" key="4">
    <source>
        <dbReference type="EMBL" id="SIS59967.1"/>
    </source>
</evidence>
<name>A0A1N7KEG5_9RHOB</name>
<keyword evidence="3" id="KW-0326">Glycosidase</keyword>
<dbReference type="PANTHER" id="PTHR34135">
    <property type="entry name" value="LYSOZYME"/>
    <property type="match status" value="1"/>
</dbReference>
<dbReference type="STRING" id="1086013.SAMN05421774_101377"/>
<dbReference type="Gene3D" id="3.20.20.80">
    <property type="entry name" value="Glycosidases"/>
    <property type="match status" value="1"/>
</dbReference>
<dbReference type="GO" id="GO:0003796">
    <property type="term" value="F:lysozyme activity"/>
    <property type="evidence" value="ECO:0007669"/>
    <property type="project" value="InterPro"/>
</dbReference>
<protein>
    <submittedName>
        <fullName evidence="4">Lysozyme</fullName>
    </submittedName>
</protein>
<sequence>MPSAPAVRRAPHGPAVLLLLLLLLLALLAACGRPAPQNRPMAPVTLSAPRFDDAKPVDWPGRTPRAYAVHGIDISRWNTGIDWPVAQASGVSFAYIKATEGGDHTDPEFRRHWADARRAGVPRGAYHFWYHCRGGAEQAAWFIRNVPREAGALPPVLDLEWPRSRNCPHRPDGAHVRREARIFLDRLEAHYGQRPIIYTTPDFYRDTGIGAVRAEFWLRAVADHPSSVYPGQGWTFWQYTGTGRINGIPGNVDINAFRGSPGAWAQWLSSRRQ</sequence>
<dbReference type="GO" id="GO:0009253">
    <property type="term" value="P:peptidoglycan catabolic process"/>
    <property type="evidence" value="ECO:0007669"/>
    <property type="project" value="InterPro"/>
</dbReference>
<dbReference type="GO" id="GO:0016998">
    <property type="term" value="P:cell wall macromolecule catabolic process"/>
    <property type="evidence" value="ECO:0007669"/>
    <property type="project" value="InterPro"/>
</dbReference>
<keyword evidence="2" id="KW-0378">Hydrolase</keyword>
<evidence type="ECO:0000256" key="1">
    <source>
        <dbReference type="ARBA" id="ARBA00010646"/>
    </source>
</evidence>
<dbReference type="AlphaFoldDB" id="A0A1N7KEG5"/>
<dbReference type="EMBL" id="FTOT01000001">
    <property type="protein sequence ID" value="SIS59967.1"/>
    <property type="molecule type" value="Genomic_DNA"/>
</dbReference>
<dbReference type="GO" id="GO:0016052">
    <property type="term" value="P:carbohydrate catabolic process"/>
    <property type="evidence" value="ECO:0007669"/>
    <property type="project" value="TreeGrafter"/>
</dbReference>
<dbReference type="SMART" id="SM00641">
    <property type="entry name" value="Glyco_25"/>
    <property type="match status" value="1"/>
</dbReference>
<evidence type="ECO:0000256" key="3">
    <source>
        <dbReference type="ARBA" id="ARBA00023295"/>
    </source>
</evidence>
<dbReference type="InterPro" id="IPR017853">
    <property type="entry name" value="GH"/>
</dbReference>
<reference evidence="4 5" key="1">
    <citation type="submission" date="2017-01" db="EMBL/GenBank/DDBJ databases">
        <authorList>
            <person name="Mah S.A."/>
            <person name="Swanson W.J."/>
            <person name="Moy G.W."/>
            <person name="Vacquier V.D."/>
        </authorList>
    </citation>
    <scope>NUCLEOTIDE SEQUENCE [LARGE SCALE GENOMIC DNA]</scope>
    <source>
        <strain evidence="4 5">DSM 26375</strain>
    </source>
</reference>
<dbReference type="InterPro" id="IPR018077">
    <property type="entry name" value="Glyco_hydro_fam25_subgr"/>
</dbReference>